<dbReference type="InterPro" id="IPR012677">
    <property type="entry name" value="Nucleotide-bd_a/b_plait_sf"/>
</dbReference>
<feature type="region of interest" description="Disordered" evidence="1">
    <location>
        <begin position="129"/>
        <end position="148"/>
    </location>
</feature>
<dbReference type="InterPro" id="IPR035979">
    <property type="entry name" value="RBD_domain_sf"/>
</dbReference>
<dbReference type="OrthoDB" id="1938644at2759"/>
<feature type="region of interest" description="Disordered" evidence="1">
    <location>
        <begin position="411"/>
        <end position="441"/>
    </location>
</feature>
<dbReference type="PANTHER" id="PTHR34568:SF5">
    <property type="entry name" value="RNA-BINDING (RRM_RBD_RNP MOTIFS) FAMILY PROTEIN"/>
    <property type="match status" value="1"/>
</dbReference>
<sequence length="777" mass="86459">MSLSRLIPPRLISLINTLECRRWCSLANDKGRISQPLKKSEVAEQQKHMTENEGVFPRETHVQMEVGPWNSLVAILQVTKKKIFGSLMEQKRSSTHALTSTSDLKDSDNVVSADSHDTGSMNNVEITSHSEKTSITNTEENVDSETYKSSYADESKAFEVVNMKNTSNSVGPEELLNISSKECEGSADYGVNGMSSGASSICGKANSNDGVQLFNGFNHSELVEKERKQLLAEEVSSILEISSGGEILSKSEEESCKFSSNLELGRSNSERVASLVDVSQEKRNKEPELEAKNDQMQKKEVLRDIFSIFEKNGTSNLKQVAHSNSFLSSEVTDKWRDVLVKKSVFSANEHHPAEDISIPISHSESKMDKISSVSNNSSNIKSLIQCIRELEVPPREPSVVRPEEIVVVRHTERSANSSIQTQTNKQTLDSKKRKTSSQDVIGKQENSWLSNQEIACLREKGDLNKGENASLSEKLSDENKMTIKFVNVKATKRDVSSVFKGCGAITKVVFPSVKSTNFKVAHVYFESEEGRQEALKKTDVIIKNAVVMEATSFPKGREGMCIPDLIGYPEVPTSLVKHPSRTIMIKKLKQNLSFLDIEEALAFCRSNITGIFFGSSSSVAYVEFETVEGKEIAIEKHSLIVLGKRLSILRIDAPRTTVVRISNIHLPALSKVISVCKKLGKTRLFFPRTNDSVDVHFKFAEWPRMLEILNKLNGMEVEGQQLVAKPASVYPPDVLNILWSQPEGRKHLKTAFNSMLLNLGEDDTALTELVDNFYADV</sequence>
<dbReference type="Gene3D" id="3.30.70.330">
    <property type="match status" value="1"/>
</dbReference>
<evidence type="ECO:0000313" key="3">
    <source>
        <dbReference type="Proteomes" id="UP001152561"/>
    </source>
</evidence>
<evidence type="ECO:0000313" key="2">
    <source>
        <dbReference type="EMBL" id="KAJ8547218.1"/>
    </source>
</evidence>
<feature type="compositionally biased region" description="Polar residues" evidence="1">
    <location>
        <begin position="414"/>
        <end position="427"/>
    </location>
</feature>
<dbReference type="EMBL" id="JAJAGQ010000012">
    <property type="protein sequence ID" value="KAJ8547218.1"/>
    <property type="molecule type" value="Genomic_DNA"/>
</dbReference>
<dbReference type="Proteomes" id="UP001152561">
    <property type="component" value="Unassembled WGS sequence"/>
</dbReference>
<dbReference type="PANTHER" id="PTHR34568">
    <property type="entry name" value="RRM DOMAIN-CONTAINING PROTEIN"/>
    <property type="match status" value="1"/>
</dbReference>
<name>A0A9Q1R862_9SOLA</name>
<feature type="compositionally biased region" description="Polar residues" evidence="1">
    <location>
        <begin position="129"/>
        <end position="139"/>
    </location>
</feature>
<dbReference type="GO" id="GO:0003676">
    <property type="term" value="F:nucleic acid binding"/>
    <property type="evidence" value="ECO:0007669"/>
    <property type="project" value="InterPro"/>
</dbReference>
<protein>
    <recommendedName>
        <fullName evidence="4">RRM domain-containing protein</fullName>
    </recommendedName>
</protein>
<reference evidence="3" key="1">
    <citation type="journal article" date="2023" name="Proc. Natl. Acad. Sci. U.S.A.">
        <title>Genomic and structural basis for evolution of tropane alkaloid biosynthesis.</title>
        <authorList>
            <person name="Wanga Y.-J."/>
            <person name="Taina T."/>
            <person name="Yua J.-Y."/>
            <person name="Lia J."/>
            <person name="Xua B."/>
            <person name="Chenc J."/>
            <person name="D'Auriad J.C."/>
            <person name="Huanga J.-P."/>
            <person name="Huanga S.-X."/>
        </authorList>
    </citation>
    <scope>NUCLEOTIDE SEQUENCE [LARGE SCALE GENOMIC DNA]</scope>
    <source>
        <strain evidence="3">cv. KIB-2019</strain>
    </source>
</reference>
<accession>A0A9Q1R862</accession>
<evidence type="ECO:0000256" key="1">
    <source>
        <dbReference type="SAM" id="MobiDB-lite"/>
    </source>
</evidence>
<dbReference type="AlphaFoldDB" id="A0A9Q1R862"/>
<evidence type="ECO:0008006" key="4">
    <source>
        <dbReference type="Google" id="ProtNLM"/>
    </source>
</evidence>
<comment type="caution">
    <text evidence="2">The sequence shown here is derived from an EMBL/GenBank/DDBJ whole genome shotgun (WGS) entry which is preliminary data.</text>
</comment>
<dbReference type="InterPro" id="IPR058942">
    <property type="entry name" value="AT3G52170-like"/>
</dbReference>
<organism evidence="2 3">
    <name type="scientific">Anisodus acutangulus</name>
    <dbReference type="NCBI Taxonomy" id="402998"/>
    <lineage>
        <taxon>Eukaryota</taxon>
        <taxon>Viridiplantae</taxon>
        <taxon>Streptophyta</taxon>
        <taxon>Embryophyta</taxon>
        <taxon>Tracheophyta</taxon>
        <taxon>Spermatophyta</taxon>
        <taxon>Magnoliopsida</taxon>
        <taxon>eudicotyledons</taxon>
        <taxon>Gunneridae</taxon>
        <taxon>Pentapetalae</taxon>
        <taxon>asterids</taxon>
        <taxon>lamiids</taxon>
        <taxon>Solanales</taxon>
        <taxon>Solanaceae</taxon>
        <taxon>Solanoideae</taxon>
        <taxon>Hyoscyameae</taxon>
        <taxon>Anisodus</taxon>
    </lineage>
</organism>
<gene>
    <name evidence="2" type="ORF">K7X08_010804</name>
</gene>
<feature type="region of interest" description="Disordered" evidence="1">
    <location>
        <begin position="91"/>
        <end position="123"/>
    </location>
</feature>
<dbReference type="SUPFAM" id="SSF54928">
    <property type="entry name" value="RNA-binding domain, RBD"/>
    <property type="match status" value="2"/>
</dbReference>
<proteinExistence type="predicted"/>
<keyword evidence="3" id="KW-1185">Reference proteome</keyword>